<comment type="caution">
    <text evidence="1">The sequence shown here is derived from an EMBL/GenBank/DDBJ whole genome shotgun (WGS) entry which is preliminary data.</text>
</comment>
<name>A0ABR3MDE4_9TELE</name>
<proteinExistence type="predicted"/>
<protein>
    <submittedName>
        <fullName evidence="1">Uncharacterized protein</fullName>
    </submittedName>
</protein>
<dbReference type="Proteomes" id="UP001558613">
    <property type="component" value="Unassembled WGS sequence"/>
</dbReference>
<evidence type="ECO:0000313" key="2">
    <source>
        <dbReference type="Proteomes" id="UP001558613"/>
    </source>
</evidence>
<dbReference type="EMBL" id="JAYMGO010000014">
    <property type="protein sequence ID" value="KAL1261989.1"/>
    <property type="molecule type" value="Genomic_DNA"/>
</dbReference>
<evidence type="ECO:0000313" key="1">
    <source>
        <dbReference type="EMBL" id="KAL1261989.1"/>
    </source>
</evidence>
<organism evidence="1 2">
    <name type="scientific">Cirrhinus molitorella</name>
    <name type="common">mud carp</name>
    <dbReference type="NCBI Taxonomy" id="172907"/>
    <lineage>
        <taxon>Eukaryota</taxon>
        <taxon>Metazoa</taxon>
        <taxon>Chordata</taxon>
        <taxon>Craniata</taxon>
        <taxon>Vertebrata</taxon>
        <taxon>Euteleostomi</taxon>
        <taxon>Actinopterygii</taxon>
        <taxon>Neopterygii</taxon>
        <taxon>Teleostei</taxon>
        <taxon>Ostariophysi</taxon>
        <taxon>Cypriniformes</taxon>
        <taxon>Cyprinidae</taxon>
        <taxon>Labeoninae</taxon>
        <taxon>Labeonini</taxon>
        <taxon>Cirrhinus</taxon>
    </lineage>
</organism>
<keyword evidence="2" id="KW-1185">Reference proteome</keyword>
<reference evidence="1 2" key="1">
    <citation type="submission" date="2023-09" db="EMBL/GenBank/DDBJ databases">
        <authorList>
            <person name="Wang M."/>
        </authorList>
    </citation>
    <scope>NUCLEOTIDE SEQUENCE [LARGE SCALE GENOMIC DNA]</scope>
    <source>
        <strain evidence="1">GT-2023</strain>
        <tissue evidence="1">Liver</tissue>
    </source>
</reference>
<gene>
    <name evidence="1" type="ORF">QQF64_007254</name>
</gene>
<accession>A0ABR3MDE4</accession>
<sequence>MRQLGLSLEQVVMTDSSVRTGGPVDMSRLLVYTEWASNPCRSLSSAVQLHSPHLHASLLYIRSGCVKQIPIKQTTQSGREREKDRPETQAWSAIALSLGLVYLSQPVIGYPPVSLRRDQNRQIDSQIDPHLT</sequence>